<accession>A0A8S5S9M5</accession>
<organism evidence="1">
    <name type="scientific">Myoviridae sp. ctByu2</name>
    <dbReference type="NCBI Taxonomy" id="2827668"/>
    <lineage>
        <taxon>Viruses</taxon>
        <taxon>Duplodnaviria</taxon>
        <taxon>Heunggongvirae</taxon>
        <taxon>Uroviricota</taxon>
        <taxon>Caudoviricetes</taxon>
    </lineage>
</organism>
<name>A0A8S5S9M5_9CAUD</name>
<evidence type="ECO:0000313" key="1">
    <source>
        <dbReference type="EMBL" id="DAF47616.1"/>
    </source>
</evidence>
<sequence>MHQCDYCCWYNERYGKCDCPTVMKSQACKKAKKVLLSMLVNHRL</sequence>
<reference evidence="1" key="1">
    <citation type="journal article" date="2021" name="Proc. Natl. Acad. Sci. U.S.A.">
        <title>A Catalog of Tens of Thousands of Viruses from Human Metagenomes Reveals Hidden Associations with Chronic Diseases.</title>
        <authorList>
            <person name="Tisza M.J."/>
            <person name="Buck C.B."/>
        </authorList>
    </citation>
    <scope>NUCLEOTIDE SEQUENCE</scope>
    <source>
        <strain evidence="1">CtByu2</strain>
    </source>
</reference>
<proteinExistence type="predicted"/>
<dbReference type="EMBL" id="BK032557">
    <property type="protein sequence ID" value="DAF47616.1"/>
    <property type="molecule type" value="Genomic_DNA"/>
</dbReference>
<protein>
    <submittedName>
        <fullName evidence="1">Uncharacterized protein</fullName>
    </submittedName>
</protein>